<dbReference type="Gene3D" id="1.10.287.690">
    <property type="entry name" value="Helix hairpin bin"/>
    <property type="match status" value="1"/>
</dbReference>
<dbReference type="EMBL" id="HQ857783">
    <property type="protein sequence ID" value="AEW68000.1"/>
    <property type="molecule type" value="Genomic_DNA"/>
</dbReference>
<feature type="non-terminal residue" evidence="6">
    <location>
        <position position="1"/>
    </location>
</feature>
<evidence type="ECO:0000313" key="6">
    <source>
        <dbReference type="EMBL" id="AEW68000.1"/>
    </source>
</evidence>
<keyword evidence="4" id="KW-0239">DNA-directed DNA polymerase</keyword>
<accession>G9C5P2</accession>
<dbReference type="GO" id="GO:0003887">
    <property type="term" value="F:DNA-directed DNA polymerase activity"/>
    <property type="evidence" value="ECO:0007669"/>
    <property type="project" value="UniProtKB-KW"/>
</dbReference>
<sequence>SLMKDLNISSETIVDHGNEIHLVDYVVYNWATVPLGFSKYTIVMVLERDVDGNPVGFRRHFSDTARSLGRYLDLRAHHKRELKKSTCSMDKDYHNKLQNEMKICANAHYGTADQTSSLMITTQGQHKVKLIDEQLRKVNLYPN</sequence>
<proteinExistence type="predicted"/>
<evidence type="ECO:0000256" key="3">
    <source>
        <dbReference type="ARBA" id="ARBA00022695"/>
    </source>
</evidence>
<evidence type="ECO:0000259" key="5">
    <source>
        <dbReference type="Pfam" id="PF00136"/>
    </source>
</evidence>
<evidence type="ECO:0000256" key="1">
    <source>
        <dbReference type="ARBA" id="ARBA00012417"/>
    </source>
</evidence>
<protein>
    <recommendedName>
        <fullName evidence="1">DNA-directed DNA polymerase</fullName>
        <ecNumber evidence="1">2.7.7.7</ecNumber>
    </recommendedName>
</protein>
<reference evidence="6" key="2">
    <citation type="submission" date="2011-01" db="EMBL/GenBank/DDBJ databases">
        <authorList>
            <person name="Marcos-Lopez M."/>
            <person name="Waltzek T.B."/>
            <person name="Hedrick R.P."/>
            <person name="Ferguson H.W."/>
        </authorList>
    </citation>
    <scope>NUCLEOTIDE SEQUENCE</scope>
</reference>
<keyword evidence="2" id="KW-0808">Transferase</keyword>
<feature type="non-terminal residue" evidence="6">
    <location>
        <position position="143"/>
    </location>
</feature>
<name>G9C5P2_9VIRU</name>
<dbReference type="InterPro" id="IPR006134">
    <property type="entry name" value="DNA-dir_DNA_pol_B_multi_dom"/>
</dbReference>
<dbReference type="SUPFAM" id="SSF56672">
    <property type="entry name" value="DNA/RNA polymerases"/>
    <property type="match status" value="1"/>
</dbReference>
<dbReference type="InterPro" id="IPR043502">
    <property type="entry name" value="DNA/RNA_pol_sf"/>
</dbReference>
<dbReference type="EC" id="2.7.7.7" evidence="1"/>
<evidence type="ECO:0000256" key="2">
    <source>
        <dbReference type="ARBA" id="ARBA00022679"/>
    </source>
</evidence>
<organism evidence="6">
    <name type="scientific">Atlantic cod herpesvirus</name>
    <dbReference type="NCBI Taxonomy" id="1128120"/>
    <lineage>
        <taxon>Viruses</taxon>
        <taxon>Duplodnaviria</taxon>
        <taxon>Heunggongvirae</taxon>
        <taxon>Peploviricota</taxon>
        <taxon>Herviviricetes</taxon>
        <taxon>Herpesvirales</taxon>
    </lineage>
</organism>
<dbReference type="Pfam" id="PF00136">
    <property type="entry name" value="DNA_pol_B"/>
    <property type="match status" value="1"/>
</dbReference>
<evidence type="ECO:0000256" key="4">
    <source>
        <dbReference type="ARBA" id="ARBA00022932"/>
    </source>
</evidence>
<reference evidence="6" key="1">
    <citation type="journal article" date="2011" name="J. Vet. Diagn. Invest.">
        <title>Characterization of a Novel Alloherpesvirus from Atlantic Cod (Gadus morhua).</title>
        <authorList>
            <person name="Marcos Lopez M."/>
            <person name="Waltzek T.B."/>
            <person name="Hedrick R.P."/>
            <person name="Baxa D.V."/>
            <person name="Garber A.F."/>
            <person name="Liston R."/>
            <person name="Johnsen E."/>
            <person name="Forward B.S."/>
            <person name="Backman S."/>
            <person name="Ferguson H.W."/>
        </authorList>
    </citation>
    <scope>NUCLEOTIDE SEQUENCE</scope>
</reference>
<dbReference type="GO" id="GO:0003677">
    <property type="term" value="F:DNA binding"/>
    <property type="evidence" value="ECO:0007669"/>
    <property type="project" value="InterPro"/>
</dbReference>
<dbReference type="GO" id="GO:0000166">
    <property type="term" value="F:nucleotide binding"/>
    <property type="evidence" value="ECO:0007669"/>
    <property type="project" value="InterPro"/>
</dbReference>
<feature type="domain" description="DNA-directed DNA polymerase family B multifunctional" evidence="5">
    <location>
        <begin position="2"/>
        <end position="120"/>
    </location>
</feature>
<keyword evidence="3" id="KW-0548">Nucleotidyltransferase</keyword>